<keyword evidence="4 5" id="KW-0694">RNA-binding</keyword>
<evidence type="ECO:0000256" key="3">
    <source>
        <dbReference type="ARBA" id="ARBA00023274"/>
    </source>
</evidence>
<dbReference type="GO" id="GO:0005840">
    <property type="term" value="C:ribosome"/>
    <property type="evidence" value="ECO:0007669"/>
    <property type="project" value="UniProtKB-KW"/>
</dbReference>
<dbReference type="HAMAP" id="MF_01363">
    <property type="entry name" value="Ribosomal_bL21"/>
    <property type="match status" value="1"/>
</dbReference>
<dbReference type="EMBL" id="MFAY01000009">
    <property type="protein sequence ID" value="OGD89452.1"/>
    <property type="molecule type" value="Genomic_DNA"/>
</dbReference>
<comment type="similarity">
    <text evidence="1 4 5">Belongs to the bacterial ribosomal protein bL21 family.</text>
</comment>
<dbReference type="NCBIfam" id="TIGR00061">
    <property type="entry name" value="L21"/>
    <property type="match status" value="1"/>
</dbReference>
<dbReference type="Pfam" id="PF00829">
    <property type="entry name" value="Ribosomal_L21p"/>
    <property type="match status" value="1"/>
</dbReference>
<evidence type="ECO:0000256" key="2">
    <source>
        <dbReference type="ARBA" id="ARBA00022980"/>
    </source>
</evidence>
<dbReference type="Proteomes" id="UP000178577">
    <property type="component" value="Unassembled WGS sequence"/>
</dbReference>
<dbReference type="PANTHER" id="PTHR21349:SF0">
    <property type="entry name" value="LARGE RIBOSOMAL SUBUNIT PROTEIN BL21M"/>
    <property type="match status" value="1"/>
</dbReference>
<name>A0A1F5GC53_9BACT</name>
<organism evidence="6 7">
    <name type="scientific">Candidatus Curtissbacteria bacterium RIFCSPHIGHO2_01_FULL_40_12</name>
    <dbReference type="NCBI Taxonomy" id="1797710"/>
    <lineage>
        <taxon>Bacteria</taxon>
        <taxon>Candidatus Curtissiibacteriota</taxon>
    </lineage>
</organism>
<dbReference type="GO" id="GO:0019843">
    <property type="term" value="F:rRNA binding"/>
    <property type="evidence" value="ECO:0007669"/>
    <property type="project" value="UniProtKB-UniRule"/>
</dbReference>
<comment type="function">
    <text evidence="4 5">This protein binds to 23S rRNA in the presence of protein L20.</text>
</comment>
<protein>
    <recommendedName>
        <fullName evidence="4">Large ribosomal subunit protein bL21</fullName>
    </recommendedName>
</protein>
<evidence type="ECO:0000256" key="4">
    <source>
        <dbReference type="HAMAP-Rule" id="MF_01363"/>
    </source>
</evidence>
<sequence>MDNWAIVRYGGKQYKVSEGGEIVVEKVSEKEDSVIVFDQILLAVEGGKLTIGKPLIPKTKVKGRVLSTFKDKKVRVVKFKPKSKYLRTRGHRQQKSKILIEKIQF</sequence>
<dbReference type="GO" id="GO:0005737">
    <property type="term" value="C:cytoplasm"/>
    <property type="evidence" value="ECO:0007669"/>
    <property type="project" value="UniProtKB-ARBA"/>
</dbReference>
<dbReference type="GO" id="GO:0006412">
    <property type="term" value="P:translation"/>
    <property type="evidence" value="ECO:0007669"/>
    <property type="project" value="UniProtKB-UniRule"/>
</dbReference>
<dbReference type="InterPro" id="IPR001787">
    <property type="entry name" value="Ribosomal_bL21"/>
</dbReference>
<evidence type="ECO:0000256" key="5">
    <source>
        <dbReference type="RuleBase" id="RU000562"/>
    </source>
</evidence>
<gene>
    <name evidence="4" type="primary">rplU</name>
    <name evidence="6" type="ORF">A2693_00990</name>
</gene>
<dbReference type="GO" id="GO:1990904">
    <property type="term" value="C:ribonucleoprotein complex"/>
    <property type="evidence" value="ECO:0007669"/>
    <property type="project" value="UniProtKB-KW"/>
</dbReference>
<dbReference type="SUPFAM" id="SSF141091">
    <property type="entry name" value="L21p-like"/>
    <property type="match status" value="1"/>
</dbReference>
<evidence type="ECO:0000256" key="1">
    <source>
        <dbReference type="ARBA" id="ARBA00008563"/>
    </source>
</evidence>
<evidence type="ECO:0000313" key="7">
    <source>
        <dbReference type="Proteomes" id="UP000178577"/>
    </source>
</evidence>
<accession>A0A1F5GC53</accession>
<keyword evidence="4 5" id="KW-0699">rRNA-binding</keyword>
<dbReference type="GO" id="GO:0003735">
    <property type="term" value="F:structural constituent of ribosome"/>
    <property type="evidence" value="ECO:0007669"/>
    <property type="project" value="InterPro"/>
</dbReference>
<dbReference type="InterPro" id="IPR036164">
    <property type="entry name" value="bL21-like_sf"/>
</dbReference>
<dbReference type="AlphaFoldDB" id="A0A1F5GC53"/>
<dbReference type="InterPro" id="IPR028909">
    <property type="entry name" value="bL21-like"/>
</dbReference>
<reference evidence="6 7" key="1">
    <citation type="journal article" date="2016" name="Nat. Commun.">
        <title>Thousands of microbial genomes shed light on interconnected biogeochemical processes in an aquifer system.</title>
        <authorList>
            <person name="Anantharaman K."/>
            <person name="Brown C.T."/>
            <person name="Hug L.A."/>
            <person name="Sharon I."/>
            <person name="Castelle C.J."/>
            <person name="Probst A.J."/>
            <person name="Thomas B.C."/>
            <person name="Singh A."/>
            <person name="Wilkins M.J."/>
            <person name="Karaoz U."/>
            <person name="Brodie E.L."/>
            <person name="Williams K.H."/>
            <person name="Hubbard S.S."/>
            <person name="Banfield J.F."/>
        </authorList>
    </citation>
    <scope>NUCLEOTIDE SEQUENCE [LARGE SCALE GENOMIC DNA]</scope>
</reference>
<comment type="caution">
    <text evidence="6">The sequence shown here is derived from an EMBL/GenBank/DDBJ whole genome shotgun (WGS) entry which is preliminary data.</text>
</comment>
<keyword evidence="2 4" id="KW-0689">Ribosomal protein</keyword>
<proteinExistence type="inferred from homology"/>
<dbReference type="PANTHER" id="PTHR21349">
    <property type="entry name" value="50S RIBOSOMAL PROTEIN L21"/>
    <property type="match status" value="1"/>
</dbReference>
<evidence type="ECO:0000313" key="6">
    <source>
        <dbReference type="EMBL" id="OGD89452.1"/>
    </source>
</evidence>
<comment type="subunit">
    <text evidence="4">Part of the 50S ribosomal subunit. Contacts protein L20.</text>
</comment>
<keyword evidence="3 4" id="KW-0687">Ribonucleoprotein</keyword>